<proteinExistence type="predicted"/>
<protein>
    <submittedName>
        <fullName evidence="1">60S ribosomal protein L7</fullName>
    </submittedName>
</protein>
<dbReference type="PANTHER" id="PTHR11524:SF16">
    <property type="entry name" value="LARGE RIBOSOMAL SUBUNIT PROTEIN UL30"/>
    <property type="match status" value="1"/>
</dbReference>
<evidence type="ECO:0000313" key="2">
    <source>
        <dbReference type="EMBL" id="CAD9772083.1"/>
    </source>
</evidence>
<gene>
    <name evidence="1" type="primary">rpl7</name>
    <name evidence="2" type="ORF">LSP00402_LOCUS16073</name>
    <name evidence="1" type="ORF">M951_chr3125</name>
</gene>
<name>A0A060DBD9_9EUKA</name>
<dbReference type="Proteomes" id="UP000243670">
    <property type="component" value="Nucleomorph 3"/>
</dbReference>
<dbReference type="EMBL" id="CP006629">
    <property type="protein sequence ID" value="AIB10027.1"/>
    <property type="molecule type" value="Genomic_DNA"/>
</dbReference>
<keyword evidence="1" id="KW-0687">Ribonucleoprotein</keyword>
<dbReference type="SUPFAM" id="SSF55129">
    <property type="entry name" value="Ribosomal protein L30p/L7e"/>
    <property type="match status" value="1"/>
</dbReference>
<reference evidence="1 3" key="1">
    <citation type="journal article" date="2014" name="BMC Genomics">
        <title>Nucleomorph and plastid genome sequences of the chlorarachniophyte Lotharella oceanica: convergent reductive evolution and frequent recombination in nucleomorph-bearing algae.</title>
        <authorList>
            <person name="Tanifuji G."/>
            <person name="Onodera N.T."/>
            <person name="Brown M.W."/>
            <person name="Curtis B.A."/>
            <person name="Roger A.J."/>
            <person name="Ka-Shu Wong G."/>
            <person name="Melkonian M."/>
            <person name="Archibald J.M."/>
        </authorList>
    </citation>
    <scope>NUCLEOTIDE SEQUENCE [LARGE SCALE GENOMIC DNA]</scope>
    <source>
        <strain evidence="1 3">CCMP622</strain>
    </source>
</reference>
<keyword evidence="1" id="KW-0689">Ribosomal protein</keyword>
<geneLocation type="nucleomorph" evidence="1"/>
<sequence>MYVMINKKIKKIIPKPSSLSLINNNLKPIIKNIKYSCYLYNNKKLFYKNYLNLKKPNNNIYNKKKFSEKCFIKKSTSDGISYIVIVRTTGKFNINPKIKKILQILQIQSPNNTVVLKKNKAITSLLQKVNNHIVWGEISKFVLFKLIIKKKKNINIKNIKKISKNILYSNNKNQINNKKYTKLISYIMVNKFRLNFKLNSSSIHFKRKNNGKNSNTYTGYIGKTINKILNKML</sequence>
<dbReference type="Gene3D" id="1.10.15.30">
    <property type="match status" value="1"/>
</dbReference>
<dbReference type="AlphaFoldDB" id="A0A060DBD9"/>
<evidence type="ECO:0000313" key="3">
    <source>
        <dbReference type="Proteomes" id="UP000243670"/>
    </source>
</evidence>
<dbReference type="GO" id="GO:0003735">
    <property type="term" value="F:structural constituent of ribosome"/>
    <property type="evidence" value="ECO:0007669"/>
    <property type="project" value="TreeGrafter"/>
</dbReference>
<dbReference type="InterPro" id="IPR036919">
    <property type="entry name" value="Ribo_uL30_ferredoxin-like_sf"/>
</dbReference>
<dbReference type="GO" id="GO:0003723">
    <property type="term" value="F:RNA binding"/>
    <property type="evidence" value="ECO:0007669"/>
    <property type="project" value="TreeGrafter"/>
</dbReference>
<dbReference type="EMBL" id="HBHP01025870">
    <property type="protein sequence ID" value="CAD9772083.1"/>
    <property type="molecule type" value="Transcribed_RNA"/>
</dbReference>
<dbReference type="InterPro" id="IPR039699">
    <property type="entry name" value="Ribosomal_uL30"/>
</dbReference>
<dbReference type="Gene3D" id="3.30.1390.20">
    <property type="entry name" value="Ribosomal protein L30, ferredoxin-like fold domain"/>
    <property type="match status" value="1"/>
</dbReference>
<reference evidence="2" key="2">
    <citation type="submission" date="2021-01" db="EMBL/GenBank/DDBJ databases">
        <authorList>
            <person name="Corre E."/>
            <person name="Pelletier E."/>
            <person name="Niang G."/>
            <person name="Scheremetjew M."/>
            <person name="Finn R."/>
            <person name="Kale V."/>
            <person name="Holt S."/>
            <person name="Cochrane G."/>
            <person name="Meng A."/>
            <person name="Brown T."/>
            <person name="Cohen L."/>
        </authorList>
    </citation>
    <scope>NUCLEOTIDE SEQUENCE</scope>
    <source>
        <strain evidence="2">CCMP622</strain>
    </source>
</reference>
<accession>A0A060DBD9</accession>
<dbReference type="GO" id="GO:0000463">
    <property type="term" value="P:maturation of LSU-rRNA from tricistronic rRNA transcript (SSU-rRNA, 5.8S rRNA, LSU-rRNA)"/>
    <property type="evidence" value="ECO:0007669"/>
    <property type="project" value="TreeGrafter"/>
</dbReference>
<dbReference type="GO" id="GO:0022625">
    <property type="term" value="C:cytosolic large ribosomal subunit"/>
    <property type="evidence" value="ECO:0007669"/>
    <property type="project" value="TreeGrafter"/>
</dbReference>
<organism evidence="1 3">
    <name type="scientific">Lotharella oceanica</name>
    <dbReference type="NCBI Taxonomy" id="641309"/>
    <lineage>
        <taxon>Eukaryota</taxon>
        <taxon>Sar</taxon>
        <taxon>Rhizaria</taxon>
        <taxon>Cercozoa</taxon>
        <taxon>Chlorarachniophyceae</taxon>
        <taxon>Lotharella</taxon>
    </lineage>
</organism>
<keyword evidence="1" id="KW-0542">Nucleomorph</keyword>
<evidence type="ECO:0000313" key="1">
    <source>
        <dbReference type="EMBL" id="AIB10027.1"/>
    </source>
</evidence>
<dbReference type="PANTHER" id="PTHR11524">
    <property type="entry name" value="60S RIBOSOMAL PROTEIN L7"/>
    <property type="match status" value="1"/>
</dbReference>